<keyword evidence="2" id="KW-1185">Reference proteome</keyword>
<sequence>MPFQVRESAVANVGRVLVHDVVQNNTLAKSVDAHLVSRVLARGRILVHRLLAGKLGCHDFNAILLPHDFVTADSDQHIP</sequence>
<accession>A0ABP0UH04</accession>
<dbReference type="EMBL" id="OZ019895">
    <property type="protein sequence ID" value="CAK9220108.1"/>
    <property type="molecule type" value="Genomic_DNA"/>
</dbReference>
<organism evidence="1 2">
    <name type="scientific">Sphagnum troendelagicum</name>
    <dbReference type="NCBI Taxonomy" id="128251"/>
    <lineage>
        <taxon>Eukaryota</taxon>
        <taxon>Viridiplantae</taxon>
        <taxon>Streptophyta</taxon>
        <taxon>Embryophyta</taxon>
        <taxon>Bryophyta</taxon>
        <taxon>Sphagnophytina</taxon>
        <taxon>Sphagnopsida</taxon>
        <taxon>Sphagnales</taxon>
        <taxon>Sphagnaceae</taxon>
        <taxon>Sphagnum</taxon>
    </lineage>
</organism>
<proteinExistence type="predicted"/>
<name>A0ABP0UH04_9BRYO</name>
<dbReference type="Proteomes" id="UP001497512">
    <property type="component" value="Chromosome 3"/>
</dbReference>
<evidence type="ECO:0000313" key="1">
    <source>
        <dbReference type="EMBL" id="CAK9220108.1"/>
    </source>
</evidence>
<reference evidence="1" key="1">
    <citation type="submission" date="2024-02" db="EMBL/GenBank/DDBJ databases">
        <authorList>
            <consortium name="ELIXIR-Norway"/>
            <consortium name="Elixir Norway"/>
        </authorList>
    </citation>
    <scope>NUCLEOTIDE SEQUENCE</scope>
</reference>
<gene>
    <name evidence="1" type="ORF">CSSPTR1EN2_LOCUS15177</name>
</gene>
<evidence type="ECO:0000313" key="2">
    <source>
        <dbReference type="Proteomes" id="UP001497512"/>
    </source>
</evidence>
<protein>
    <submittedName>
        <fullName evidence="1">Uncharacterized protein</fullName>
    </submittedName>
</protein>